<keyword evidence="11" id="KW-1185">Reference proteome</keyword>
<dbReference type="Gene3D" id="3.40.50.300">
    <property type="entry name" value="P-loop containing nucleotide triphosphate hydrolases"/>
    <property type="match status" value="1"/>
</dbReference>
<sequence length="221" mass="24591">MQHKINTNLKYFLPKSGSPPYINQHYQKLLASIRDKIKDGGYSTTQQREKRSILRIAIQSLGSPLWGENCGASSDEGGASGFSLTMFLIALRGLLRSAFATALITIPTHLFQDKAFIQRVERLCDTVVRLESFAGSEKEKNPVFKDYHGLIHVVQIPRLNSLIPAQQEMPDLAFKLRRKKFTIEKLHLPPELSQSFSESSGIGDGSKSFGCSTSSTSKLAF</sequence>
<dbReference type="Proteomes" id="UP000735302">
    <property type="component" value="Unassembled WGS sequence"/>
</dbReference>
<dbReference type="InterPro" id="IPR027417">
    <property type="entry name" value="P-loop_NTPase"/>
</dbReference>
<evidence type="ECO:0000256" key="9">
    <source>
        <dbReference type="SAM" id="MobiDB-lite"/>
    </source>
</evidence>
<evidence type="ECO:0000256" key="3">
    <source>
        <dbReference type="ARBA" id="ARBA00005043"/>
    </source>
</evidence>
<protein>
    <recommendedName>
        <fullName evidence="5">Elongator complex protein 4</fullName>
    </recommendedName>
</protein>
<organism evidence="10 11">
    <name type="scientific">Plakobranchus ocellatus</name>
    <dbReference type="NCBI Taxonomy" id="259542"/>
    <lineage>
        <taxon>Eukaryota</taxon>
        <taxon>Metazoa</taxon>
        <taxon>Spiralia</taxon>
        <taxon>Lophotrochozoa</taxon>
        <taxon>Mollusca</taxon>
        <taxon>Gastropoda</taxon>
        <taxon>Heterobranchia</taxon>
        <taxon>Euthyneura</taxon>
        <taxon>Panpulmonata</taxon>
        <taxon>Sacoglossa</taxon>
        <taxon>Placobranchoidea</taxon>
        <taxon>Plakobranchidae</taxon>
        <taxon>Plakobranchus</taxon>
    </lineage>
</organism>
<comment type="pathway">
    <text evidence="3">tRNA modification; 5-methoxycarbonylmethyl-2-thiouridine-tRNA biosynthesis.</text>
</comment>
<feature type="compositionally biased region" description="Low complexity" evidence="9">
    <location>
        <begin position="205"/>
        <end position="221"/>
    </location>
</feature>
<dbReference type="InterPro" id="IPR008728">
    <property type="entry name" value="Elongator_complex_protein_4"/>
</dbReference>
<dbReference type="GO" id="GO:0008023">
    <property type="term" value="C:transcription elongation factor complex"/>
    <property type="evidence" value="ECO:0007669"/>
    <property type="project" value="TreeGrafter"/>
</dbReference>
<keyword evidence="7" id="KW-0819">tRNA processing</keyword>
<evidence type="ECO:0000256" key="1">
    <source>
        <dbReference type="ARBA" id="ARBA00004123"/>
    </source>
</evidence>
<evidence type="ECO:0000256" key="4">
    <source>
        <dbReference type="ARBA" id="ARBA00007573"/>
    </source>
</evidence>
<feature type="region of interest" description="Disordered" evidence="9">
    <location>
        <begin position="193"/>
        <end position="221"/>
    </location>
</feature>
<dbReference type="GO" id="GO:0033588">
    <property type="term" value="C:elongator holoenzyme complex"/>
    <property type="evidence" value="ECO:0007669"/>
    <property type="project" value="InterPro"/>
</dbReference>
<comment type="similarity">
    <text evidence="4">Belongs to the ELP4 family.</text>
</comment>
<evidence type="ECO:0000256" key="8">
    <source>
        <dbReference type="ARBA" id="ARBA00023242"/>
    </source>
</evidence>
<evidence type="ECO:0000256" key="5">
    <source>
        <dbReference type="ARBA" id="ARBA00020265"/>
    </source>
</evidence>
<dbReference type="PANTHER" id="PTHR12896:SF1">
    <property type="entry name" value="ELONGATOR COMPLEX PROTEIN 4"/>
    <property type="match status" value="1"/>
</dbReference>
<evidence type="ECO:0000256" key="2">
    <source>
        <dbReference type="ARBA" id="ARBA00004496"/>
    </source>
</evidence>
<dbReference type="GO" id="GO:0005737">
    <property type="term" value="C:cytoplasm"/>
    <property type="evidence" value="ECO:0007669"/>
    <property type="project" value="UniProtKB-SubCell"/>
</dbReference>
<evidence type="ECO:0000256" key="7">
    <source>
        <dbReference type="ARBA" id="ARBA00022694"/>
    </source>
</evidence>
<name>A0AAV4AJZ7_9GAST</name>
<comment type="subcellular location">
    <subcellularLocation>
        <location evidence="2">Cytoplasm</location>
    </subcellularLocation>
    <subcellularLocation>
        <location evidence="1">Nucleus</location>
    </subcellularLocation>
</comment>
<reference evidence="10 11" key="1">
    <citation type="journal article" date="2021" name="Elife">
        <title>Chloroplast acquisition without the gene transfer in kleptoplastic sea slugs, Plakobranchus ocellatus.</title>
        <authorList>
            <person name="Maeda T."/>
            <person name="Takahashi S."/>
            <person name="Yoshida T."/>
            <person name="Shimamura S."/>
            <person name="Takaki Y."/>
            <person name="Nagai Y."/>
            <person name="Toyoda A."/>
            <person name="Suzuki Y."/>
            <person name="Arimoto A."/>
            <person name="Ishii H."/>
            <person name="Satoh N."/>
            <person name="Nishiyama T."/>
            <person name="Hasebe M."/>
            <person name="Maruyama T."/>
            <person name="Minagawa J."/>
            <person name="Obokata J."/>
            <person name="Shigenobu S."/>
        </authorList>
    </citation>
    <scope>NUCLEOTIDE SEQUENCE [LARGE SCALE GENOMIC DNA]</scope>
</reference>
<evidence type="ECO:0000313" key="10">
    <source>
        <dbReference type="EMBL" id="GFO07212.1"/>
    </source>
</evidence>
<dbReference type="AlphaFoldDB" id="A0AAV4AJZ7"/>
<dbReference type="EMBL" id="BLXT01003843">
    <property type="protein sequence ID" value="GFO07212.1"/>
    <property type="molecule type" value="Genomic_DNA"/>
</dbReference>
<evidence type="ECO:0000256" key="6">
    <source>
        <dbReference type="ARBA" id="ARBA00022490"/>
    </source>
</evidence>
<keyword evidence="8" id="KW-0539">Nucleus</keyword>
<gene>
    <name evidence="10" type="ORF">PoB_003371700</name>
</gene>
<dbReference type="Pfam" id="PF05625">
    <property type="entry name" value="PAXNEB"/>
    <property type="match status" value="1"/>
</dbReference>
<dbReference type="GO" id="GO:0002098">
    <property type="term" value="P:tRNA wobble uridine modification"/>
    <property type="evidence" value="ECO:0007669"/>
    <property type="project" value="InterPro"/>
</dbReference>
<keyword evidence="6" id="KW-0963">Cytoplasm</keyword>
<accession>A0AAV4AJZ7</accession>
<dbReference type="PANTHER" id="PTHR12896">
    <property type="entry name" value="PAX6 NEIGHBOR PROTEIN PAXNEB"/>
    <property type="match status" value="1"/>
</dbReference>
<comment type="caution">
    <text evidence="10">The sequence shown here is derived from an EMBL/GenBank/DDBJ whole genome shotgun (WGS) entry which is preliminary data.</text>
</comment>
<proteinExistence type="inferred from homology"/>
<evidence type="ECO:0000313" key="11">
    <source>
        <dbReference type="Proteomes" id="UP000735302"/>
    </source>
</evidence>